<dbReference type="FunFam" id="3.90.580.10:FF:000001">
    <property type="entry name" value="DNA primase"/>
    <property type="match status" value="1"/>
</dbReference>
<dbReference type="InterPro" id="IPR006295">
    <property type="entry name" value="DNA_primase_DnaG"/>
</dbReference>
<comment type="caution">
    <text evidence="16">The sequence shown here is derived from an EMBL/GenBank/DDBJ whole genome shotgun (WGS) entry which is preliminary data.</text>
</comment>
<dbReference type="SUPFAM" id="SSF57783">
    <property type="entry name" value="Zinc beta-ribbon"/>
    <property type="match status" value="1"/>
</dbReference>
<dbReference type="Gene3D" id="1.20.50.20">
    <property type="entry name" value="DnaG, RNA polymerase domain, helical bundle"/>
    <property type="match status" value="1"/>
</dbReference>
<dbReference type="Gene3D" id="3.90.980.10">
    <property type="entry name" value="DNA primase, catalytic core, N-terminal domain"/>
    <property type="match status" value="1"/>
</dbReference>
<evidence type="ECO:0000256" key="5">
    <source>
        <dbReference type="ARBA" id="ARBA00022705"/>
    </source>
</evidence>
<comment type="similarity">
    <text evidence="12 13">Belongs to the DnaG primase family.</text>
</comment>
<evidence type="ECO:0000256" key="8">
    <source>
        <dbReference type="ARBA" id="ARBA00022833"/>
    </source>
</evidence>
<dbReference type="HAMAP" id="MF_00974">
    <property type="entry name" value="DNA_primase_DnaG"/>
    <property type="match status" value="1"/>
</dbReference>
<evidence type="ECO:0000256" key="2">
    <source>
        <dbReference type="ARBA" id="ARBA00022515"/>
    </source>
</evidence>
<comment type="catalytic activity">
    <reaction evidence="12">
        <text>ssDNA + n NTP = ssDNA/pppN(pN)n-1 hybrid + (n-1) diphosphate.</text>
        <dbReference type="EC" id="2.7.7.101"/>
    </reaction>
</comment>
<reference evidence="17" key="1">
    <citation type="submission" date="2017-09" db="EMBL/GenBank/DDBJ databases">
        <title>Depth-based differentiation of microbial function through sediment-hosted aquifers and enrichment of novel symbionts in the deep terrestrial subsurface.</title>
        <authorList>
            <person name="Probst A.J."/>
            <person name="Ladd B."/>
            <person name="Jarett J.K."/>
            <person name="Geller-Mcgrath D.E."/>
            <person name="Sieber C.M.K."/>
            <person name="Emerson J.B."/>
            <person name="Anantharaman K."/>
            <person name="Thomas B.C."/>
            <person name="Malmstrom R."/>
            <person name="Stieglmeier M."/>
            <person name="Klingl A."/>
            <person name="Woyke T."/>
            <person name="Ryan C.M."/>
            <person name="Banfield J.F."/>
        </authorList>
    </citation>
    <scope>NUCLEOTIDE SEQUENCE [LARGE SCALE GENOMIC DNA]</scope>
</reference>
<dbReference type="PROSITE" id="PS50880">
    <property type="entry name" value="TOPRIM"/>
    <property type="match status" value="1"/>
</dbReference>
<dbReference type="EMBL" id="PEUX01000007">
    <property type="protein sequence ID" value="PIV10461.1"/>
    <property type="molecule type" value="Genomic_DNA"/>
</dbReference>
<name>A0A2M7BV83_9BACT</name>
<dbReference type="PANTHER" id="PTHR30313">
    <property type="entry name" value="DNA PRIMASE"/>
    <property type="match status" value="1"/>
</dbReference>
<dbReference type="GO" id="GO:1990077">
    <property type="term" value="C:primosome complex"/>
    <property type="evidence" value="ECO:0007669"/>
    <property type="project" value="UniProtKB-KW"/>
</dbReference>
<evidence type="ECO:0000256" key="3">
    <source>
        <dbReference type="ARBA" id="ARBA00022679"/>
    </source>
</evidence>
<dbReference type="EC" id="2.7.7.101" evidence="12"/>
<dbReference type="InterPro" id="IPR050219">
    <property type="entry name" value="DnaG_primase"/>
</dbReference>
<evidence type="ECO:0000256" key="10">
    <source>
        <dbReference type="ARBA" id="ARBA00023125"/>
    </source>
</evidence>
<keyword evidence="9" id="KW-0460">Magnesium</keyword>
<keyword evidence="1 12" id="KW-0240">DNA-directed RNA polymerase</keyword>
<proteinExistence type="inferred from homology"/>
<evidence type="ECO:0000256" key="12">
    <source>
        <dbReference type="HAMAP-Rule" id="MF_00974"/>
    </source>
</evidence>
<keyword evidence="10 12" id="KW-0238">DNA-binding</keyword>
<dbReference type="GO" id="GO:0003899">
    <property type="term" value="F:DNA-directed RNA polymerase activity"/>
    <property type="evidence" value="ECO:0007669"/>
    <property type="project" value="UniProtKB-UniRule"/>
</dbReference>
<evidence type="ECO:0000313" key="17">
    <source>
        <dbReference type="Proteomes" id="UP000229894"/>
    </source>
</evidence>
<dbReference type="PIRSF" id="PIRSF002811">
    <property type="entry name" value="DnaG"/>
    <property type="match status" value="1"/>
</dbReference>
<dbReference type="SUPFAM" id="SSF56731">
    <property type="entry name" value="DNA primase core"/>
    <property type="match status" value="1"/>
</dbReference>
<dbReference type="NCBIfam" id="TIGR01391">
    <property type="entry name" value="dnaG"/>
    <property type="match status" value="1"/>
</dbReference>
<dbReference type="InterPro" id="IPR019475">
    <property type="entry name" value="DNA_primase_DnaB-bd"/>
</dbReference>
<dbReference type="Pfam" id="PF10410">
    <property type="entry name" value="DnaB_bind"/>
    <property type="match status" value="1"/>
</dbReference>
<dbReference type="InterPro" id="IPR037068">
    <property type="entry name" value="DNA_primase_core_N_sf"/>
</dbReference>
<gene>
    <name evidence="12" type="primary">dnaG</name>
    <name evidence="16" type="ORF">COS49_00380</name>
</gene>
<dbReference type="InterPro" id="IPR016136">
    <property type="entry name" value="DNA_helicase_N/primase_C"/>
</dbReference>
<evidence type="ECO:0000256" key="13">
    <source>
        <dbReference type="PIRNR" id="PIRNR002811"/>
    </source>
</evidence>
<evidence type="ECO:0000256" key="11">
    <source>
        <dbReference type="ARBA" id="ARBA00023163"/>
    </source>
</evidence>
<dbReference type="Pfam" id="PF13155">
    <property type="entry name" value="Toprim_2"/>
    <property type="match status" value="1"/>
</dbReference>
<keyword evidence="8 12" id="KW-0862">Zinc</keyword>
<keyword evidence="4 12" id="KW-0548">Nucleotidyltransferase</keyword>
<keyword evidence="11 12" id="KW-0804">Transcription</keyword>
<dbReference type="InterPro" id="IPR036977">
    <property type="entry name" value="DNA_primase_Znf_CHC2"/>
</dbReference>
<dbReference type="Gene3D" id="1.10.860.10">
    <property type="entry name" value="DNAb Helicase, Chain A"/>
    <property type="match status" value="1"/>
</dbReference>
<dbReference type="InterPro" id="IPR013264">
    <property type="entry name" value="DNAG_N"/>
</dbReference>
<evidence type="ECO:0000259" key="15">
    <source>
        <dbReference type="PROSITE" id="PS50880"/>
    </source>
</evidence>
<dbReference type="GO" id="GO:0003677">
    <property type="term" value="F:DNA binding"/>
    <property type="evidence" value="ECO:0007669"/>
    <property type="project" value="UniProtKB-KW"/>
</dbReference>
<dbReference type="GO" id="GO:0008270">
    <property type="term" value="F:zinc ion binding"/>
    <property type="evidence" value="ECO:0007669"/>
    <property type="project" value="UniProtKB-UniRule"/>
</dbReference>
<evidence type="ECO:0000256" key="14">
    <source>
        <dbReference type="PIRSR" id="PIRSR002811-1"/>
    </source>
</evidence>
<evidence type="ECO:0000256" key="1">
    <source>
        <dbReference type="ARBA" id="ARBA00022478"/>
    </source>
</evidence>
<dbReference type="AlphaFoldDB" id="A0A2M7BV83"/>
<keyword evidence="5 12" id="KW-0235">DNA replication</keyword>
<keyword evidence="2 12" id="KW-0639">Primosome</keyword>
<evidence type="ECO:0000256" key="9">
    <source>
        <dbReference type="ARBA" id="ARBA00022842"/>
    </source>
</evidence>
<organism evidence="16 17">
    <name type="scientific">Candidatus Portnoybacteria bacterium CG03_land_8_20_14_0_80_41_10</name>
    <dbReference type="NCBI Taxonomy" id="1974808"/>
    <lineage>
        <taxon>Bacteria</taxon>
        <taxon>Candidatus Portnoyibacteriota</taxon>
    </lineage>
</organism>
<feature type="domain" description="Toprim" evidence="15">
    <location>
        <begin position="255"/>
        <end position="336"/>
    </location>
</feature>
<dbReference type="Gene3D" id="3.90.580.10">
    <property type="entry name" value="Zinc finger, CHC2-type domain"/>
    <property type="match status" value="1"/>
</dbReference>
<dbReference type="InterPro" id="IPR034151">
    <property type="entry name" value="TOPRIM_DnaG_bac"/>
</dbReference>
<evidence type="ECO:0000256" key="6">
    <source>
        <dbReference type="ARBA" id="ARBA00022723"/>
    </source>
</evidence>
<dbReference type="Proteomes" id="UP000229894">
    <property type="component" value="Unassembled WGS sequence"/>
</dbReference>
<feature type="zinc finger region" description="CHC2-type" evidence="12 14">
    <location>
        <begin position="35"/>
        <end position="59"/>
    </location>
</feature>
<evidence type="ECO:0000256" key="7">
    <source>
        <dbReference type="ARBA" id="ARBA00022771"/>
    </source>
</evidence>
<dbReference type="GO" id="GO:0006269">
    <property type="term" value="P:DNA replication, synthesis of primer"/>
    <property type="evidence" value="ECO:0007669"/>
    <property type="project" value="UniProtKB-UniRule"/>
</dbReference>
<comment type="function">
    <text evidence="12 13">RNA polymerase that catalyzes the synthesis of short RNA molecules used as primers for DNA polymerase during DNA replication.</text>
</comment>
<dbReference type="SMART" id="SM00400">
    <property type="entry name" value="ZnF_CHCC"/>
    <property type="match status" value="1"/>
</dbReference>
<dbReference type="CDD" id="cd03364">
    <property type="entry name" value="TOPRIM_DnaG_primases"/>
    <property type="match status" value="1"/>
</dbReference>
<dbReference type="GO" id="GO:0005737">
    <property type="term" value="C:cytoplasm"/>
    <property type="evidence" value="ECO:0007669"/>
    <property type="project" value="TreeGrafter"/>
</dbReference>
<comment type="domain">
    <text evidence="12">Contains an N-terminal zinc-binding domain, a central core domain that contains the primase activity, and a C-terminal DnaB-binding domain.</text>
</comment>
<keyword evidence="7 12" id="KW-0863">Zinc-finger</keyword>
<dbReference type="GO" id="GO:0000428">
    <property type="term" value="C:DNA-directed RNA polymerase complex"/>
    <property type="evidence" value="ECO:0007669"/>
    <property type="project" value="UniProtKB-KW"/>
</dbReference>
<dbReference type="InterPro" id="IPR002694">
    <property type="entry name" value="Znf_CHC2"/>
</dbReference>
<dbReference type="Pfam" id="PF01807">
    <property type="entry name" value="Zn_ribbon_DnaG"/>
    <property type="match status" value="1"/>
</dbReference>
<comment type="subunit">
    <text evidence="12">Monomer. Interacts with DnaB.</text>
</comment>
<evidence type="ECO:0000256" key="4">
    <source>
        <dbReference type="ARBA" id="ARBA00022695"/>
    </source>
</evidence>
<dbReference type="InterPro" id="IPR006171">
    <property type="entry name" value="TOPRIM_dom"/>
</dbReference>
<sequence length="600" mass="68797">MTSPVDEIKNRLDIVEIIGGYVRLQKAGRNYRALCPFHSEKAPSFFVSPERQLWRCFGCGKGGSIFDFIMEIEGVEFGDALRILAQRAGVELKKIDPKLKTERTRLYEICSLANQFFIRQLAGSRAGKQMQDYLNSRGLKSKTIKDWQIGYAPDGWSSLLEFLGGRGYPEGEIDKAGLAVKNEEKKKYYDRFRDRIIFPIRDLNGVTIGFSGRENPWRPNQQMGKYINTPNTLIYDKSRVLYGLDKAKLAIRKENFCILVEGQIDVVASHQAGFVNAVASSGTALTEEQLKIIKRYTENLSTAFDMDLAGQAATKRGIDLAIQLGFNTKVISLPAGQDPADYLLKNNSLWEQAIKKAGSLIEFYLENALAQYDCQTLEGKKEIAKIILPLIKKIPHKIEQSHWLQELSRRLRVQEKDLVDEMERTEIPMTEENIPQIGKEFDSVELARPTDNKIDLEEYLLGLLLVNLKKFKRFKRQPAYLFSNSDLAEIFKNLKKCSKKRIKLTGFRENLSNDLANQLDELIFKAEARSSLLDKSADDFKPTKEIRFCFSQLRDRYWRQKLNQINLSIREAEEKKDKDLCKKLTEEANKLTKQVILSKS</sequence>
<protein>
    <recommendedName>
        <fullName evidence="12 13">DNA primase</fullName>
        <ecNumber evidence="12">2.7.7.101</ecNumber>
    </recommendedName>
</protein>
<dbReference type="PANTHER" id="PTHR30313:SF2">
    <property type="entry name" value="DNA PRIMASE"/>
    <property type="match status" value="1"/>
</dbReference>
<dbReference type="SMART" id="SM00493">
    <property type="entry name" value="TOPRIM"/>
    <property type="match status" value="1"/>
</dbReference>
<comment type="cofactor">
    <cofactor evidence="12 13 14">
        <name>Zn(2+)</name>
        <dbReference type="ChEBI" id="CHEBI:29105"/>
    </cofactor>
    <text evidence="12 13 14">Binds 1 zinc ion per monomer.</text>
</comment>
<dbReference type="Gene3D" id="3.40.1360.10">
    <property type="match status" value="1"/>
</dbReference>
<accession>A0A2M7BV83</accession>
<dbReference type="Pfam" id="PF08275">
    <property type="entry name" value="DNAG_N"/>
    <property type="match status" value="1"/>
</dbReference>
<keyword evidence="3 12" id="KW-0808">Transferase</keyword>
<keyword evidence="6 12" id="KW-0479">Metal-binding</keyword>
<dbReference type="InterPro" id="IPR030846">
    <property type="entry name" value="DnaG_bac"/>
</dbReference>
<evidence type="ECO:0000313" key="16">
    <source>
        <dbReference type="EMBL" id="PIV10461.1"/>
    </source>
</evidence>